<sequence>MTKPSKSNLLYLILYKCHSHPSSDNVILDPIQSCLETRQPQHLMNMELCKWQNTLKSSYHTSHQSKLPQLPKPLQYGETVYLPNVTPSLPKLHYISSGPKALFLPTCI</sequence>
<evidence type="ECO:0000313" key="2">
    <source>
        <dbReference type="Proteomes" id="UP000595140"/>
    </source>
</evidence>
<evidence type="ECO:0000313" key="1">
    <source>
        <dbReference type="EMBL" id="VFQ87143.1"/>
    </source>
</evidence>
<proteinExistence type="predicted"/>
<name>A0A484MDV7_9ASTE</name>
<dbReference type="Proteomes" id="UP000595140">
    <property type="component" value="Unassembled WGS sequence"/>
</dbReference>
<dbReference type="EMBL" id="OOIL02003368">
    <property type="protein sequence ID" value="VFQ87143.1"/>
    <property type="molecule type" value="Genomic_DNA"/>
</dbReference>
<dbReference type="AlphaFoldDB" id="A0A484MDV7"/>
<organism evidence="1 2">
    <name type="scientific">Cuscuta campestris</name>
    <dbReference type="NCBI Taxonomy" id="132261"/>
    <lineage>
        <taxon>Eukaryota</taxon>
        <taxon>Viridiplantae</taxon>
        <taxon>Streptophyta</taxon>
        <taxon>Embryophyta</taxon>
        <taxon>Tracheophyta</taxon>
        <taxon>Spermatophyta</taxon>
        <taxon>Magnoliopsida</taxon>
        <taxon>eudicotyledons</taxon>
        <taxon>Gunneridae</taxon>
        <taxon>Pentapetalae</taxon>
        <taxon>asterids</taxon>
        <taxon>lamiids</taxon>
        <taxon>Solanales</taxon>
        <taxon>Convolvulaceae</taxon>
        <taxon>Cuscuteae</taxon>
        <taxon>Cuscuta</taxon>
        <taxon>Cuscuta subgen. Grammica</taxon>
        <taxon>Cuscuta sect. Cleistogrammica</taxon>
    </lineage>
</organism>
<gene>
    <name evidence="1" type="ORF">CCAM_LOCUS28919</name>
</gene>
<accession>A0A484MDV7</accession>
<protein>
    <submittedName>
        <fullName evidence="1">Uncharacterized protein</fullName>
    </submittedName>
</protein>
<keyword evidence="2" id="KW-1185">Reference proteome</keyword>
<reference evidence="1 2" key="1">
    <citation type="submission" date="2018-04" db="EMBL/GenBank/DDBJ databases">
        <authorList>
            <person name="Vogel A."/>
        </authorList>
    </citation>
    <scope>NUCLEOTIDE SEQUENCE [LARGE SCALE GENOMIC DNA]</scope>
</reference>